<dbReference type="PANTHER" id="PTHR43382">
    <property type="entry name" value="PROLYL-TRNA SYNTHETASE"/>
    <property type="match status" value="1"/>
</dbReference>
<evidence type="ECO:0000256" key="4">
    <source>
        <dbReference type="ARBA" id="ARBA00022840"/>
    </source>
</evidence>
<dbReference type="Pfam" id="PF09180">
    <property type="entry name" value="ProRS-C_1"/>
    <property type="match status" value="1"/>
</dbReference>
<protein>
    <recommendedName>
        <fullName evidence="12">Glutamate--tRNA ligase</fullName>
    </recommendedName>
</protein>
<dbReference type="SUPFAM" id="SSF50715">
    <property type="entry name" value="Ribosomal protein L25-like"/>
    <property type="match status" value="1"/>
</dbReference>
<dbReference type="Pfam" id="PF00749">
    <property type="entry name" value="tRNA-synt_1c"/>
    <property type="match status" value="1"/>
</dbReference>
<dbReference type="FunFam" id="3.90.800.10:FF:000001">
    <property type="entry name" value="Glutamine--tRNA ligase"/>
    <property type="match status" value="1"/>
</dbReference>
<dbReference type="InterPro" id="IPR016061">
    <property type="entry name" value="Pro-tRNA_ligase_II_C"/>
</dbReference>
<dbReference type="GO" id="GO:0004818">
    <property type="term" value="F:glutamate-tRNA ligase activity"/>
    <property type="evidence" value="ECO:0007669"/>
    <property type="project" value="InterPro"/>
</dbReference>
<dbReference type="InterPro" id="IPR004499">
    <property type="entry name" value="Pro-tRNA-ligase_IIa_arc-type"/>
</dbReference>
<evidence type="ECO:0000259" key="9">
    <source>
        <dbReference type="PROSITE" id="PS50862"/>
    </source>
</evidence>
<dbReference type="InterPro" id="IPR014729">
    <property type="entry name" value="Rossmann-like_a/b/a_fold"/>
</dbReference>
<evidence type="ECO:0000259" key="8">
    <source>
        <dbReference type="PROSITE" id="PS50405"/>
    </source>
</evidence>
<dbReference type="GO" id="GO:0006433">
    <property type="term" value="P:prolyl-tRNA aminoacylation"/>
    <property type="evidence" value="ECO:0007669"/>
    <property type="project" value="InterPro"/>
</dbReference>
<dbReference type="Gene3D" id="2.40.240.10">
    <property type="entry name" value="Ribosomal Protein L25, Chain P"/>
    <property type="match status" value="2"/>
</dbReference>
<dbReference type="GO" id="GO:0004827">
    <property type="term" value="F:proline-tRNA ligase activity"/>
    <property type="evidence" value="ECO:0007669"/>
    <property type="project" value="InterPro"/>
</dbReference>
<dbReference type="PROSITE" id="PS50862">
    <property type="entry name" value="AA_TRNA_LIGASE_II"/>
    <property type="match status" value="1"/>
</dbReference>
<feature type="domain" description="Aminoacyl-transfer RNA synthetases class-II family profile" evidence="9">
    <location>
        <begin position="872"/>
        <end position="1113"/>
    </location>
</feature>
<dbReference type="Gene3D" id="3.40.50.800">
    <property type="entry name" value="Anticodon-binding domain"/>
    <property type="match status" value="1"/>
</dbReference>
<dbReference type="FunFam" id="3.30.930.10:FF:000007">
    <property type="entry name" value="Bifunctional glutamate/proline--tRNA ligase"/>
    <property type="match status" value="1"/>
</dbReference>
<dbReference type="InterPro" id="IPR020059">
    <property type="entry name" value="Glu/Gln-tRNA-synth_Ib_codon-bd"/>
</dbReference>
<dbReference type="InterPro" id="IPR033721">
    <property type="entry name" value="ProRS_core_arch_euk"/>
</dbReference>
<dbReference type="InterPro" id="IPR020058">
    <property type="entry name" value="Glu/Gln-tRNA-synth_Ib_cat-dom"/>
</dbReference>
<feature type="region of interest" description="Disordered" evidence="7">
    <location>
        <begin position="140"/>
        <end position="163"/>
    </location>
</feature>
<gene>
    <name evidence="10" type="ORF">CDAUBV1_LOCUS3724</name>
</gene>
<comment type="subunit">
    <text evidence="1">Homodimer.</text>
</comment>
<dbReference type="InterPro" id="IPR010987">
    <property type="entry name" value="Glutathione-S-Trfase_C-like"/>
</dbReference>
<dbReference type="SUPFAM" id="SSF64586">
    <property type="entry name" value="C-terminal domain of ProRS"/>
    <property type="match status" value="1"/>
</dbReference>
<dbReference type="NCBIfam" id="TIGR00463">
    <property type="entry name" value="gltX_arch"/>
    <property type="match status" value="1"/>
</dbReference>
<dbReference type="SUPFAM" id="SSF52954">
    <property type="entry name" value="Class II aaRS ABD-related"/>
    <property type="match status" value="1"/>
</dbReference>
<dbReference type="Proteomes" id="UP001497525">
    <property type="component" value="Unassembled WGS sequence"/>
</dbReference>
<dbReference type="SMART" id="SM00946">
    <property type="entry name" value="ProRS-C_1"/>
    <property type="match status" value="1"/>
</dbReference>
<dbReference type="FunFam" id="3.30.110.30:FF:000001">
    <property type="entry name" value="Bifunctional glutamate/proline--tRNA ligase"/>
    <property type="match status" value="1"/>
</dbReference>
<dbReference type="Pfam" id="PF03129">
    <property type="entry name" value="HGTP_anticodon"/>
    <property type="match status" value="1"/>
</dbReference>
<evidence type="ECO:0008006" key="12">
    <source>
        <dbReference type="Google" id="ProtNLM"/>
    </source>
</evidence>
<dbReference type="InterPro" id="IPR004154">
    <property type="entry name" value="Anticodon-bd"/>
</dbReference>
<dbReference type="InterPro" id="IPR004046">
    <property type="entry name" value="GST_C"/>
</dbReference>
<dbReference type="Gene3D" id="3.90.800.10">
    <property type="entry name" value="Glutamyl-tRNA Synthetase, Domain 3"/>
    <property type="match status" value="1"/>
</dbReference>
<keyword evidence="6" id="KW-0030">Aminoacyl-tRNA synthetase</keyword>
<proteinExistence type="inferred from homology"/>
<keyword evidence="2" id="KW-0436">Ligase</keyword>
<accession>A0AAV2T5F1</accession>
<dbReference type="Gene3D" id="3.30.110.30">
    <property type="entry name" value="C-terminal domain of ProRS"/>
    <property type="match status" value="1"/>
</dbReference>
<dbReference type="InterPro" id="IPR020061">
    <property type="entry name" value="Glu_tRNA_lig_a-bdl"/>
</dbReference>
<dbReference type="InterPro" id="IPR000924">
    <property type="entry name" value="Glu/Gln-tRNA-synth"/>
</dbReference>
<evidence type="ECO:0000256" key="5">
    <source>
        <dbReference type="ARBA" id="ARBA00022917"/>
    </source>
</evidence>
<dbReference type="InterPro" id="IPR004526">
    <property type="entry name" value="Glu-tRNA-synth_arc/euk"/>
</dbReference>
<dbReference type="GO" id="GO:0005737">
    <property type="term" value="C:cytoplasm"/>
    <property type="evidence" value="ECO:0007669"/>
    <property type="project" value="InterPro"/>
</dbReference>
<keyword evidence="5" id="KW-0648">Protein biosynthesis</keyword>
<dbReference type="PANTHER" id="PTHR43382:SF2">
    <property type="entry name" value="BIFUNCTIONAL GLUTAMATE_PROLINE--TRNA LIGASE"/>
    <property type="match status" value="1"/>
</dbReference>
<evidence type="ECO:0000256" key="3">
    <source>
        <dbReference type="ARBA" id="ARBA00022741"/>
    </source>
</evidence>
<dbReference type="FunFam" id="1.10.1160.10:FF:000001">
    <property type="entry name" value="Glutamine--tRNA ligase"/>
    <property type="match status" value="1"/>
</dbReference>
<evidence type="ECO:0000256" key="6">
    <source>
        <dbReference type="ARBA" id="ARBA00023146"/>
    </source>
</evidence>
<dbReference type="InterPro" id="IPR036621">
    <property type="entry name" value="Anticodon-bd_dom_sf"/>
</dbReference>
<feature type="region of interest" description="Disordered" evidence="7">
    <location>
        <begin position="709"/>
        <end position="830"/>
    </location>
</feature>
<dbReference type="FunFam" id="3.40.50.620:FF:000070">
    <property type="entry name" value="Bifunctional glutamate/proline--tRNA ligase"/>
    <property type="match status" value="1"/>
</dbReference>
<reference evidence="10" key="1">
    <citation type="submission" date="2024-06" db="EMBL/GenBank/DDBJ databases">
        <authorList>
            <person name="Liu X."/>
            <person name="Lenzi L."/>
            <person name="Haldenby T S."/>
            <person name="Uol C."/>
        </authorList>
    </citation>
    <scope>NUCLEOTIDE SEQUENCE</scope>
</reference>
<keyword evidence="3" id="KW-0547">Nucleotide-binding</keyword>
<dbReference type="CDD" id="cd00778">
    <property type="entry name" value="ProRS_core_arch_euk"/>
    <property type="match status" value="1"/>
</dbReference>
<feature type="domain" description="GST C-terminal" evidence="8">
    <location>
        <begin position="18"/>
        <end position="152"/>
    </location>
</feature>
<dbReference type="SUPFAM" id="SSF55681">
    <property type="entry name" value="Class II aaRS and biotin synthetases"/>
    <property type="match status" value="1"/>
</dbReference>
<dbReference type="Gene3D" id="1.20.1050.130">
    <property type="match status" value="1"/>
</dbReference>
<dbReference type="HAMAP" id="MF_02076">
    <property type="entry name" value="Glu_tRNA_synth_type2"/>
    <property type="match status" value="1"/>
</dbReference>
<dbReference type="InterPro" id="IPR020056">
    <property type="entry name" value="Rbsml_bL25/Gln-tRNA_synth_N"/>
</dbReference>
<dbReference type="FunFam" id="3.40.50.800:FF:000005">
    <property type="entry name" value="bifunctional glutamate/proline--tRNA ligase"/>
    <property type="match status" value="1"/>
</dbReference>
<dbReference type="EMBL" id="CAXLJL010000090">
    <property type="protein sequence ID" value="CAL5131299.1"/>
    <property type="molecule type" value="Genomic_DNA"/>
</dbReference>
<dbReference type="InterPro" id="IPR011035">
    <property type="entry name" value="Ribosomal_bL25/Gln-tRNA_synth"/>
</dbReference>
<dbReference type="InterPro" id="IPR049437">
    <property type="entry name" value="tRNA-synt_1c_C2"/>
</dbReference>
<dbReference type="Pfam" id="PF14497">
    <property type="entry name" value="GST_C_3"/>
    <property type="match status" value="1"/>
</dbReference>
<evidence type="ECO:0000256" key="2">
    <source>
        <dbReference type="ARBA" id="ARBA00022598"/>
    </source>
</evidence>
<dbReference type="Pfam" id="PF20974">
    <property type="entry name" value="tRNA-synt_1c_C2"/>
    <property type="match status" value="1"/>
</dbReference>
<dbReference type="GO" id="GO:0017101">
    <property type="term" value="C:aminoacyl-tRNA synthetase multienzyme complex"/>
    <property type="evidence" value="ECO:0007669"/>
    <property type="project" value="TreeGrafter"/>
</dbReference>
<dbReference type="NCBIfam" id="TIGR00408">
    <property type="entry name" value="proS_fam_I"/>
    <property type="match status" value="1"/>
</dbReference>
<dbReference type="InterPro" id="IPR002314">
    <property type="entry name" value="aa-tRNA-synt_IIb"/>
</dbReference>
<evidence type="ECO:0000256" key="7">
    <source>
        <dbReference type="SAM" id="MobiDB-lite"/>
    </source>
</evidence>
<dbReference type="PRINTS" id="PR00987">
    <property type="entry name" value="TRNASYNTHGLU"/>
</dbReference>
<dbReference type="Gene3D" id="1.10.1160.10">
    <property type="entry name" value="Glutamyl-trna Synthetase, Domain 2"/>
    <property type="match status" value="1"/>
</dbReference>
<dbReference type="Gene3D" id="3.30.930.10">
    <property type="entry name" value="Bira Bifunctional Protein, Domain 2"/>
    <property type="match status" value="1"/>
</dbReference>
<dbReference type="SUPFAM" id="SSF47616">
    <property type="entry name" value="GST C-terminal domain-like"/>
    <property type="match status" value="1"/>
</dbReference>
<dbReference type="Pfam" id="PF03950">
    <property type="entry name" value="tRNA-synt_1c_C"/>
    <property type="match status" value="1"/>
</dbReference>
<feature type="compositionally biased region" description="Basic and acidic residues" evidence="7">
    <location>
        <begin position="787"/>
        <end position="808"/>
    </location>
</feature>
<dbReference type="Pfam" id="PF00587">
    <property type="entry name" value="tRNA-synt_2b"/>
    <property type="match status" value="1"/>
</dbReference>
<dbReference type="HAMAP" id="MF_01571">
    <property type="entry name" value="Pro_tRNA_synth_type3"/>
    <property type="match status" value="1"/>
</dbReference>
<evidence type="ECO:0000313" key="10">
    <source>
        <dbReference type="EMBL" id="CAL5131299.1"/>
    </source>
</evidence>
<dbReference type="InterPro" id="IPR006195">
    <property type="entry name" value="aa-tRNA-synth_II"/>
</dbReference>
<organism evidence="10 11">
    <name type="scientific">Calicophoron daubneyi</name>
    <name type="common">Rumen fluke</name>
    <name type="synonym">Paramphistomum daubneyi</name>
    <dbReference type="NCBI Taxonomy" id="300641"/>
    <lineage>
        <taxon>Eukaryota</taxon>
        <taxon>Metazoa</taxon>
        <taxon>Spiralia</taxon>
        <taxon>Lophotrochozoa</taxon>
        <taxon>Platyhelminthes</taxon>
        <taxon>Trematoda</taxon>
        <taxon>Digenea</taxon>
        <taxon>Plagiorchiida</taxon>
        <taxon>Pronocephalata</taxon>
        <taxon>Paramphistomoidea</taxon>
        <taxon>Paramphistomidae</taxon>
        <taxon>Calicophoron</taxon>
    </lineage>
</organism>
<dbReference type="PROSITE" id="PS50405">
    <property type="entry name" value="GST_CTER"/>
    <property type="match status" value="1"/>
</dbReference>
<dbReference type="InterPro" id="IPR045864">
    <property type="entry name" value="aa-tRNA-synth_II/BPL/LPL"/>
</dbReference>
<keyword evidence="4" id="KW-0067">ATP-binding</keyword>
<dbReference type="InterPro" id="IPR036282">
    <property type="entry name" value="Glutathione-S-Trfase_C_sf"/>
</dbReference>
<dbReference type="SUPFAM" id="SSF52374">
    <property type="entry name" value="Nucleotidylyl transferase"/>
    <property type="match status" value="1"/>
</dbReference>
<dbReference type="InterPro" id="IPR017449">
    <property type="entry name" value="Pro-tRNA_synth_II"/>
</dbReference>
<dbReference type="CDD" id="cd00862">
    <property type="entry name" value="ProRS_anticodon_zinc"/>
    <property type="match status" value="1"/>
</dbReference>
<name>A0AAV2T5F1_CALDB</name>
<evidence type="ECO:0000256" key="1">
    <source>
        <dbReference type="ARBA" id="ARBA00011738"/>
    </source>
</evidence>
<dbReference type="GO" id="GO:0005524">
    <property type="term" value="F:ATP binding"/>
    <property type="evidence" value="ECO:0007669"/>
    <property type="project" value="UniProtKB-KW"/>
</dbReference>
<feature type="compositionally biased region" description="Basic and acidic residues" evidence="7">
    <location>
        <begin position="745"/>
        <end position="777"/>
    </location>
</feature>
<dbReference type="GO" id="GO:0006424">
    <property type="term" value="P:glutamyl-tRNA aminoacylation"/>
    <property type="evidence" value="ECO:0007669"/>
    <property type="project" value="InterPro"/>
</dbReference>
<evidence type="ECO:0000313" key="11">
    <source>
        <dbReference type="Proteomes" id="UP001497525"/>
    </source>
</evidence>
<comment type="caution">
    <text evidence="10">The sequence shown here is derived from an EMBL/GenBank/DDBJ whole genome shotgun (WGS) entry which is preliminary data.</text>
</comment>
<dbReference type="Gene3D" id="3.40.50.620">
    <property type="entry name" value="HUPs"/>
    <property type="match status" value="1"/>
</dbReference>
<sequence>MESSFHWLLNFLKGKSVTLTEDELKRFSVNSITGDGTLEVINWVHFVPLYLFNPSTLPWGLSTLDKSLAHATYMVGSSPTIADLAIWSFIESSVECQKLLGHGGAGETATPEYPNLSRYYKHLASLESFDRIKTKLASIQRTDSKQETVAPPKTSEASSGKTTSAHMRFEVGGKFGELPGAKMGQVVVRFPPEASGYLHIGHAKAALLNQHYRDIFKGRLIMRFDDTNPEKEKADYEHSILSDLPRLGFHWDVQTRTSDYFEVMLQYCEKMIKEGKAYVDNTDSETMRIQRENRQASACRDNSIEKNLAWWEEMKQGTEFGQQCCVRAKIDMSSNNGALRDPTIYRCKRESHIRTGNRYSVYPLYDFACPIVDSIEGVTHALRTSEYNDRNDQYAWICQSLGLRCPTVIDYSRLALQNTVLSKRKLRWIVEEGLVDGWDDPRMPTVSGILRRGMTAEGLRQFILAQGSSRSSALMEWDKIWAFNKKVIDPVAPRYTGLLMDPLIPPMDDGPIGLVPVHIRGQKDWEEKQVPVHPKNESLGTRPVMIGPCVYIEQADALCFKEGENVTFINWGNCRICSVHKKDNYVSAVDAELNLEDTDYKKTLKITWLAAVPKDSTHQLTPVTCLIYDHLLNKAIIGKDEDFKQYVNRNSKTEQCLLGDPALRSLKKGDIIQLQRRGNYICDVPYEAKSAATGCESPCVLIQIPDGTSKSSGAEGSIVGMSVPDSKKGSVKANKVEPVELTEEEATKAAERQREKEEKKKARKEGRARAKQIKQEQDAGDQQSEAVKLDKPEEQINPRQVAKSESKKPQPAKADNSKVPNEKTQTKKQTKLALEATKEKDFSEWYAQVITKAELLEYYDISGCYILRPWAFSMWQTIQRYMDPRLEALGVENAYFPMFVSKSALEREKHHIADFAPEVAWVTRSGDTELAEPVAVRPTSETIMYPAFAKWIQSHRDLPLRLNQWSNIVRWEFKHPQPFLRTREFLWQEGHTAYADKADAEAEVLRILDLYADVYEDLLAVPVIKGRKTEKEKFPGAEYTTTVEVYIGGSGRGIQGATSHHLGQNFSRMFEVTYDHPVTGQPAFVYQNSWGLTTRTLGVLILVHGDNKGLILPPRIAPYQIVVVPCGITSKSTPEERDALVSMAESVTAQLKQDKAGFRVYCDDRTNISPGWKFNHWEMKGVPVRLEIGPQEVEKRSTCLVLRHNGQKLQVSMDELCTRLPSILDSIHADLLKKASAELSAHVLQVNDMAGLCAALDAKSLALAPFCGDSDCEDVIRNESARNVLVEPGAPSMGAKSLCIPFSCAFNPSLKCGKPAEGTKCFNHPYCSRPAVGYTLFGRSY</sequence>